<proteinExistence type="predicted"/>
<dbReference type="PANTHER" id="PTHR30294">
    <property type="entry name" value="MEMBRANE COMPONENT OF ABC TRANSPORTER YHHJ-RELATED"/>
    <property type="match status" value="1"/>
</dbReference>
<dbReference type="RefSeq" id="WP_088571486.1">
    <property type="nucleotide sequence ID" value="NZ_FYEK01000031.1"/>
</dbReference>
<evidence type="ECO:0000256" key="3">
    <source>
        <dbReference type="ARBA" id="ARBA00022692"/>
    </source>
</evidence>
<evidence type="ECO:0000256" key="6">
    <source>
        <dbReference type="SAM" id="Phobius"/>
    </source>
</evidence>
<keyword evidence="8" id="KW-1185">Reference proteome</keyword>
<evidence type="ECO:0000256" key="4">
    <source>
        <dbReference type="ARBA" id="ARBA00022989"/>
    </source>
</evidence>
<evidence type="ECO:0000313" key="7">
    <source>
        <dbReference type="EMBL" id="SNB67397.1"/>
    </source>
</evidence>
<feature type="transmembrane region" description="Helical" evidence="6">
    <location>
        <begin position="164"/>
        <end position="184"/>
    </location>
</feature>
<feature type="transmembrane region" description="Helical" evidence="6">
    <location>
        <begin position="218"/>
        <end position="236"/>
    </location>
</feature>
<evidence type="ECO:0000313" key="8">
    <source>
        <dbReference type="Proteomes" id="UP000197025"/>
    </source>
</evidence>
<keyword evidence="3 6" id="KW-0812">Transmembrane</keyword>
<dbReference type="InParanoid" id="A0A212R5Q1"/>
<organism evidence="7 8">
    <name type="scientific">Thermoflexus hugenholtzii JAD2</name>
    <dbReference type="NCBI Taxonomy" id="877466"/>
    <lineage>
        <taxon>Bacteria</taxon>
        <taxon>Bacillati</taxon>
        <taxon>Chloroflexota</taxon>
        <taxon>Thermoflexia</taxon>
        <taxon>Thermoflexales</taxon>
        <taxon>Thermoflexaceae</taxon>
        <taxon>Thermoflexus</taxon>
    </lineage>
</organism>
<dbReference type="OrthoDB" id="9794512at2"/>
<feature type="transmembrane region" description="Helical" evidence="6">
    <location>
        <begin position="12"/>
        <end position="34"/>
    </location>
</feature>
<accession>A0A212R5Q1</accession>
<dbReference type="PANTHER" id="PTHR30294:SF29">
    <property type="entry name" value="MULTIDRUG ABC TRANSPORTER PERMEASE YBHS-RELATED"/>
    <property type="match status" value="1"/>
</dbReference>
<dbReference type="Proteomes" id="UP000197025">
    <property type="component" value="Unassembled WGS sequence"/>
</dbReference>
<dbReference type="Pfam" id="PF12679">
    <property type="entry name" value="ABC2_membrane_2"/>
    <property type="match status" value="1"/>
</dbReference>
<reference evidence="8" key="1">
    <citation type="submission" date="2017-06" db="EMBL/GenBank/DDBJ databases">
        <authorList>
            <person name="Varghese N."/>
            <person name="Submissions S."/>
        </authorList>
    </citation>
    <scope>NUCLEOTIDE SEQUENCE [LARGE SCALE GENOMIC DNA]</scope>
    <source>
        <strain evidence="8">JAD2</strain>
    </source>
</reference>
<dbReference type="GO" id="GO:0005886">
    <property type="term" value="C:plasma membrane"/>
    <property type="evidence" value="ECO:0007669"/>
    <property type="project" value="UniProtKB-SubCell"/>
</dbReference>
<dbReference type="AlphaFoldDB" id="A0A212R5Q1"/>
<keyword evidence="5 6" id="KW-0472">Membrane</keyword>
<comment type="subcellular location">
    <subcellularLocation>
        <location evidence="1">Cell membrane</location>
        <topology evidence="1">Multi-pass membrane protein</topology>
    </subcellularLocation>
</comment>
<name>A0A212R5Q1_9CHLR</name>
<gene>
    <name evidence="7" type="ORF">SAMN02746019_00013080</name>
</gene>
<dbReference type="EMBL" id="FYEK01000031">
    <property type="protein sequence ID" value="SNB67397.1"/>
    <property type="molecule type" value="Genomic_DNA"/>
</dbReference>
<feature type="transmembrane region" description="Helical" evidence="6">
    <location>
        <begin position="54"/>
        <end position="76"/>
    </location>
</feature>
<sequence length="242" mass="26782">MRNVWAIARRELGAYFVSPIAYLVGAAFLAMMGFFFYTDVVFTVLSRSEPTMRYVFGVMTTILLFVAPVLTMRLLAEEQRLGTLELLLTAPVRDWEVVLGKYLAALVFYLGLLLATAVYPLLLFWMRGNPDVGPILSGYLGMALFGAALLSIGLFSSSLSQNQVVAAVVGIGLVILLAVASLPADGITNPTLQQILNHLDLRNHLLNFRRGLIDTADIVYYLSVTAAFLFLTVQILNSRRWR</sequence>
<evidence type="ECO:0000256" key="5">
    <source>
        <dbReference type="ARBA" id="ARBA00023136"/>
    </source>
</evidence>
<evidence type="ECO:0000256" key="1">
    <source>
        <dbReference type="ARBA" id="ARBA00004651"/>
    </source>
</evidence>
<keyword evidence="2" id="KW-1003">Cell membrane</keyword>
<feature type="transmembrane region" description="Helical" evidence="6">
    <location>
        <begin position="132"/>
        <end position="152"/>
    </location>
</feature>
<evidence type="ECO:0000256" key="2">
    <source>
        <dbReference type="ARBA" id="ARBA00022475"/>
    </source>
</evidence>
<feature type="transmembrane region" description="Helical" evidence="6">
    <location>
        <begin position="102"/>
        <end position="126"/>
    </location>
</feature>
<keyword evidence="4 6" id="KW-1133">Transmembrane helix</keyword>
<dbReference type="GO" id="GO:0140359">
    <property type="term" value="F:ABC-type transporter activity"/>
    <property type="evidence" value="ECO:0007669"/>
    <property type="project" value="InterPro"/>
</dbReference>
<dbReference type="InterPro" id="IPR051449">
    <property type="entry name" value="ABC-2_transporter_component"/>
</dbReference>
<protein>
    <submittedName>
        <fullName evidence="7">ABC-2 type transport system permease protein</fullName>
    </submittedName>
</protein>